<proteinExistence type="predicted"/>
<sequence>MAPRGRTRKVGLSRMDAAIDAMKEMGFAAPLVRKKVKDLLKVYDGDGGWPFIEEFSYKLLIETILAPEENEVEPKLQTKLEESYYPYHVELNRVRVQCSEFVFFCTGSFCLIASLLSHKTGSVSVCLESHDRNDVTYRKVHVRLRFVAYVLLAIFYVDSPQNEAADGDHGEPSLMAERSPALELPDPNEELTAVDPEMVLDPAPPAKGNLLGWKDILPHQNSNEALTEDGCLGTLCSSSQKDDDQEEKISSPEVSPNVSSFTTMRRPSYGWIGAVTDESDFLILPPAPLGGAQGRNNHKRKLKWDVFPKAA</sequence>
<feature type="region of interest" description="Disordered" evidence="1">
    <location>
        <begin position="237"/>
        <end position="264"/>
    </location>
</feature>
<evidence type="ECO:0000313" key="3">
    <source>
        <dbReference type="EMBL" id="KAK6933031.1"/>
    </source>
</evidence>
<dbReference type="PANTHER" id="PTHR34271:SF1">
    <property type="entry name" value="NUCLEOLAR HISTONE METHYLTRANSFERASE-RELATED PROTEIN"/>
    <property type="match status" value="1"/>
</dbReference>
<reference evidence="3 4" key="1">
    <citation type="submission" date="2023-12" db="EMBL/GenBank/DDBJ databases">
        <title>A high-quality genome assembly for Dillenia turbinata (Dilleniales).</title>
        <authorList>
            <person name="Chanderbali A."/>
        </authorList>
    </citation>
    <scope>NUCLEOTIDE SEQUENCE [LARGE SCALE GENOMIC DNA]</scope>
    <source>
        <strain evidence="3">LSX21</strain>
        <tissue evidence="3">Leaf</tissue>
    </source>
</reference>
<comment type="caution">
    <text evidence="3">The sequence shown here is derived from an EMBL/GenBank/DDBJ whole genome shotgun (WGS) entry which is preliminary data.</text>
</comment>
<gene>
    <name evidence="3" type="ORF">RJ641_035925</name>
</gene>
<dbReference type="Gene3D" id="1.10.8.850">
    <property type="entry name" value="Histone-lysine N methyltransferase , C-terminal domain-like"/>
    <property type="match status" value="1"/>
</dbReference>
<dbReference type="EMBL" id="JBAMMX010000009">
    <property type="protein sequence ID" value="KAK6933031.1"/>
    <property type="molecule type" value="Genomic_DNA"/>
</dbReference>
<dbReference type="InterPro" id="IPR018848">
    <property type="entry name" value="WIYLD_domain"/>
</dbReference>
<protein>
    <submittedName>
        <fullName evidence="3">WIYLD domain</fullName>
    </submittedName>
</protein>
<dbReference type="AlphaFoldDB" id="A0AAN8ZCE1"/>
<evidence type="ECO:0000259" key="2">
    <source>
        <dbReference type="Pfam" id="PF10440"/>
    </source>
</evidence>
<accession>A0AAN8ZCE1</accession>
<dbReference type="InterPro" id="IPR043017">
    <property type="entry name" value="WIYLD_dom_sf"/>
</dbReference>
<dbReference type="PANTHER" id="PTHR34271">
    <property type="entry name" value="NUCLEOLAR HISTONE METHYLTRANSFERASE-RELATED PROTEIN"/>
    <property type="match status" value="1"/>
</dbReference>
<evidence type="ECO:0000313" key="4">
    <source>
        <dbReference type="Proteomes" id="UP001370490"/>
    </source>
</evidence>
<dbReference type="Proteomes" id="UP001370490">
    <property type="component" value="Unassembled WGS sequence"/>
</dbReference>
<name>A0AAN8ZCE1_9MAGN</name>
<feature type="domain" description="WIYLD" evidence="2">
    <location>
        <begin position="9"/>
        <end position="69"/>
    </location>
</feature>
<keyword evidence="4" id="KW-1185">Reference proteome</keyword>
<dbReference type="Pfam" id="PF10440">
    <property type="entry name" value="WIYLD"/>
    <property type="match status" value="1"/>
</dbReference>
<evidence type="ECO:0000256" key="1">
    <source>
        <dbReference type="SAM" id="MobiDB-lite"/>
    </source>
</evidence>
<organism evidence="3 4">
    <name type="scientific">Dillenia turbinata</name>
    <dbReference type="NCBI Taxonomy" id="194707"/>
    <lineage>
        <taxon>Eukaryota</taxon>
        <taxon>Viridiplantae</taxon>
        <taxon>Streptophyta</taxon>
        <taxon>Embryophyta</taxon>
        <taxon>Tracheophyta</taxon>
        <taxon>Spermatophyta</taxon>
        <taxon>Magnoliopsida</taxon>
        <taxon>eudicotyledons</taxon>
        <taxon>Gunneridae</taxon>
        <taxon>Pentapetalae</taxon>
        <taxon>Dilleniales</taxon>
        <taxon>Dilleniaceae</taxon>
        <taxon>Dillenia</taxon>
    </lineage>
</organism>
<feature type="region of interest" description="Disordered" evidence="1">
    <location>
        <begin position="288"/>
        <end position="311"/>
    </location>
</feature>
<feature type="compositionally biased region" description="Polar residues" evidence="1">
    <location>
        <begin position="252"/>
        <end position="264"/>
    </location>
</feature>